<feature type="non-terminal residue" evidence="2">
    <location>
        <position position="1"/>
    </location>
</feature>
<feature type="compositionally biased region" description="Polar residues" evidence="1">
    <location>
        <begin position="8"/>
        <end position="21"/>
    </location>
</feature>
<dbReference type="EMBL" id="CM026429">
    <property type="protein sequence ID" value="KAG0564631.1"/>
    <property type="molecule type" value="Genomic_DNA"/>
</dbReference>
<feature type="region of interest" description="Disordered" evidence="1">
    <location>
        <begin position="131"/>
        <end position="150"/>
    </location>
</feature>
<evidence type="ECO:0000256" key="1">
    <source>
        <dbReference type="SAM" id="MobiDB-lite"/>
    </source>
</evidence>
<organism evidence="2 3">
    <name type="scientific">Ceratodon purpureus</name>
    <name type="common">Fire moss</name>
    <name type="synonym">Dicranum purpureum</name>
    <dbReference type="NCBI Taxonomy" id="3225"/>
    <lineage>
        <taxon>Eukaryota</taxon>
        <taxon>Viridiplantae</taxon>
        <taxon>Streptophyta</taxon>
        <taxon>Embryophyta</taxon>
        <taxon>Bryophyta</taxon>
        <taxon>Bryophytina</taxon>
        <taxon>Bryopsida</taxon>
        <taxon>Dicranidae</taxon>
        <taxon>Pseudoditrichales</taxon>
        <taxon>Ditrichaceae</taxon>
        <taxon>Ceratodon</taxon>
    </lineage>
</organism>
<evidence type="ECO:0000313" key="3">
    <source>
        <dbReference type="Proteomes" id="UP000822688"/>
    </source>
</evidence>
<name>A0A8T0GXX6_CERPU</name>
<dbReference type="AlphaFoldDB" id="A0A8T0GXX6"/>
<proteinExistence type="predicted"/>
<reference evidence="2" key="1">
    <citation type="submission" date="2020-06" db="EMBL/GenBank/DDBJ databases">
        <title>WGS assembly of Ceratodon purpureus strain R40.</title>
        <authorList>
            <person name="Carey S.B."/>
            <person name="Jenkins J."/>
            <person name="Shu S."/>
            <person name="Lovell J.T."/>
            <person name="Sreedasyam A."/>
            <person name="Maumus F."/>
            <person name="Tiley G.P."/>
            <person name="Fernandez-Pozo N."/>
            <person name="Barry K."/>
            <person name="Chen C."/>
            <person name="Wang M."/>
            <person name="Lipzen A."/>
            <person name="Daum C."/>
            <person name="Saski C.A."/>
            <person name="Payton A.C."/>
            <person name="Mcbreen J.C."/>
            <person name="Conrad R.E."/>
            <person name="Kollar L.M."/>
            <person name="Olsson S."/>
            <person name="Huttunen S."/>
            <person name="Landis J.B."/>
            <person name="Wickett N.J."/>
            <person name="Johnson M.G."/>
            <person name="Rensing S.A."/>
            <person name="Grimwood J."/>
            <person name="Schmutz J."/>
            <person name="Mcdaniel S.F."/>
        </authorList>
    </citation>
    <scope>NUCLEOTIDE SEQUENCE</scope>
    <source>
        <strain evidence="2">R40</strain>
    </source>
</reference>
<feature type="compositionally biased region" description="Polar residues" evidence="1">
    <location>
        <begin position="77"/>
        <end position="86"/>
    </location>
</feature>
<evidence type="ECO:0000313" key="2">
    <source>
        <dbReference type="EMBL" id="KAG0564631.1"/>
    </source>
</evidence>
<keyword evidence="3" id="KW-1185">Reference proteome</keyword>
<feature type="region of interest" description="Disordered" evidence="1">
    <location>
        <begin position="51"/>
        <end position="109"/>
    </location>
</feature>
<feature type="compositionally biased region" description="Low complexity" evidence="1">
    <location>
        <begin position="132"/>
        <end position="144"/>
    </location>
</feature>
<feature type="region of interest" description="Disordered" evidence="1">
    <location>
        <begin position="1"/>
        <end position="23"/>
    </location>
</feature>
<accession>A0A8T0GXX6</accession>
<feature type="compositionally biased region" description="Basic and acidic residues" evidence="1">
    <location>
        <begin position="66"/>
        <end position="76"/>
    </location>
</feature>
<comment type="caution">
    <text evidence="2">The sequence shown here is derived from an EMBL/GenBank/DDBJ whole genome shotgun (WGS) entry which is preliminary data.</text>
</comment>
<protein>
    <submittedName>
        <fullName evidence="2">Uncharacterized protein</fullName>
    </submittedName>
</protein>
<sequence length="150" mass="16493">LQTDKRNPQLSARRPTSSNAGAQFCDDRTKCPVTTARSRSTMMLRLLRSLTNTDARFRPLQLPEKVTPRRDTRSPQENEQLTSGTLLDSMPPASPTSYHTPPLGPSPAAQNLTDLALRVTLVSFLLQNLITSSPSSPPLRSSQPPLHPQP</sequence>
<dbReference type="Proteomes" id="UP000822688">
    <property type="component" value="Chromosome 8"/>
</dbReference>
<gene>
    <name evidence="2" type="ORF">KC19_8G126700</name>
</gene>